<reference evidence="4" key="1">
    <citation type="journal article" date="2019" name="Int. J. Syst. Evol. Microbiol.">
        <title>The Global Catalogue of Microorganisms (GCM) 10K type strain sequencing project: providing services to taxonomists for standard genome sequencing and annotation.</title>
        <authorList>
            <consortium name="The Broad Institute Genomics Platform"/>
            <consortium name="The Broad Institute Genome Sequencing Center for Infectious Disease"/>
            <person name="Wu L."/>
            <person name="Ma J."/>
        </authorList>
    </citation>
    <scope>NUCLEOTIDE SEQUENCE [LARGE SCALE GENOMIC DNA]</scope>
    <source>
        <strain evidence="4">NBRC 15640</strain>
    </source>
</reference>
<accession>A0AAV5NZW5</accession>
<dbReference type="SUPFAM" id="SSF56399">
    <property type="entry name" value="ADP-ribosylation"/>
    <property type="match status" value="1"/>
</dbReference>
<dbReference type="Gene3D" id="3.90.176.10">
    <property type="entry name" value="Toxin ADP-ribosyltransferase, Chain A, domain 1"/>
    <property type="match status" value="1"/>
</dbReference>
<organism evidence="3 4">
    <name type="scientific">Vibrio penaeicida</name>
    <dbReference type="NCBI Taxonomy" id="104609"/>
    <lineage>
        <taxon>Bacteria</taxon>
        <taxon>Pseudomonadati</taxon>
        <taxon>Pseudomonadota</taxon>
        <taxon>Gammaproteobacteria</taxon>
        <taxon>Vibrionales</taxon>
        <taxon>Vibrionaceae</taxon>
        <taxon>Vibrio</taxon>
    </lineage>
</organism>
<gene>
    <name evidence="3" type="ORF">GCM10007932_56080</name>
</gene>
<evidence type="ECO:0000313" key="3">
    <source>
        <dbReference type="EMBL" id="GLQ76245.1"/>
    </source>
</evidence>
<dbReference type="InterPro" id="IPR003540">
    <property type="entry name" value="ADP-ribosyltransferase"/>
</dbReference>
<dbReference type="GO" id="GO:0005576">
    <property type="term" value="C:extracellular region"/>
    <property type="evidence" value="ECO:0007669"/>
    <property type="project" value="InterPro"/>
</dbReference>
<dbReference type="AlphaFoldDB" id="A0AAV5NZW5"/>
<dbReference type="EMBL" id="BSNX01000075">
    <property type="protein sequence ID" value="GLQ76245.1"/>
    <property type="molecule type" value="Genomic_DNA"/>
</dbReference>
<proteinExistence type="predicted"/>
<feature type="signal peptide" evidence="1">
    <location>
        <begin position="1"/>
        <end position="18"/>
    </location>
</feature>
<protein>
    <recommendedName>
        <fullName evidence="2">ADP ribosyltransferase domain-containing protein</fullName>
    </recommendedName>
</protein>
<dbReference type="PROSITE" id="PS51996">
    <property type="entry name" value="TR_MART"/>
    <property type="match status" value="1"/>
</dbReference>
<name>A0AAV5NZW5_9VIBR</name>
<evidence type="ECO:0000313" key="4">
    <source>
        <dbReference type="Proteomes" id="UP001156690"/>
    </source>
</evidence>
<evidence type="ECO:0000259" key="2">
    <source>
        <dbReference type="Pfam" id="PF03496"/>
    </source>
</evidence>
<keyword evidence="1" id="KW-0732">Signal</keyword>
<feature type="chain" id="PRO_5043697354" description="ADP ribosyltransferase domain-containing protein" evidence="1">
    <location>
        <begin position="19"/>
        <end position="253"/>
    </location>
</feature>
<evidence type="ECO:0000256" key="1">
    <source>
        <dbReference type="SAM" id="SignalP"/>
    </source>
</evidence>
<sequence>MLRVISLCILCFSFAVQATPFDALKAPLRSKVQVDELASQFSDWAKASSDWRYKLMTANEAEALEDFSVSGYQLANDYLRATDTSTWGSSGKSARTFIKQVRSAMKKLPRYKGVTYRGAWARQSLLNKLQVGDVVVEPAFTSSSTIPDIAKRFAVVRPNSSKPLQRVLYEVQVKSHGRALGGLSEFGGEAEVLLPPNTYYRVTNIELNRGASMVALETVSSHEATTGTTYNLYSGEEISQSNWRSLICSGSRV</sequence>
<dbReference type="Proteomes" id="UP001156690">
    <property type="component" value="Unassembled WGS sequence"/>
</dbReference>
<dbReference type="Pfam" id="PF03496">
    <property type="entry name" value="ADPrib_exo_Tox"/>
    <property type="match status" value="1"/>
</dbReference>
<keyword evidence="4" id="KW-1185">Reference proteome</keyword>
<feature type="domain" description="ADP ribosyltransferase" evidence="2">
    <location>
        <begin position="46"/>
        <end position="210"/>
    </location>
</feature>
<dbReference type="RefSeq" id="WP_126606496.1">
    <property type="nucleotide sequence ID" value="NZ_AP025145.1"/>
</dbReference>
<comment type="caution">
    <text evidence="3">The sequence shown here is derived from an EMBL/GenBank/DDBJ whole genome shotgun (WGS) entry which is preliminary data.</text>
</comment>